<name>A0ACB7TJT3_HYAAI</name>
<proteinExistence type="predicted"/>
<dbReference type="EMBL" id="CM023481">
    <property type="protein sequence ID" value="KAH6946409.1"/>
    <property type="molecule type" value="Genomic_DNA"/>
</dbReference>
<sequence length="130" mass="14939">MPPYGLMRKFTLADREGLVECLATLRSKEWQRVGGMRCIITSQQIQASPRPPSDNCLLRARMIQPVRTELGETVVRVVRKVNNFHLAVTHCTSHDDRPSRSTERNYPACLYNSLRGQPHDRPLQLDRQAE</sequence>
<organism evidence="1 2">
    <name type="scientific">Hyalomma asiaticum</name>
    <name type="common">Tick</name>
    <dbReference type="NCBI Taxonomy" id="266040"/>
    <lineage>
        <taxon>Eukaryota</taxon>
        <taxon>Metazoa</taxon>
        <taxon>Ecdysozoa</taxon>
        <taxon>Arthropoda</taxon>
        <taxon>Chelicerata</taxon>
        <taxon>Arachnida</taxon>
        <taxon>Acari</taxon>
        <taxon>Parasitiformes</taxon>
        <taxon>Ixodida</taxon>
        <taxon>Ixodoidea</taxon>
        <taxon>Ixodidae</taxon>
        <taxon>Hyalomminae</taxon>
        <taxon>Hyalomma</taxon>
    </lineage>
</organism>
<protein>
    <submittedName>
        <fullName evidence="1">Uncharacterized protein</fullName>
    </submittedName>
</protein>
<evidence type="ECO:0000313" key="2">
    <source>
        <dbReference type="Proteomes" id="UP000821845"/>
    </source>
</evidence>
<accession>A0ACB7TJT3</accession>
<evidence type="ECO:0000313" key="1">
    <source>
        <dbReference type="EMBL" id="KAH6946409.1"/>
    </source>
</evidence>
<gene>
    <name evidence="1" type="ORF">HPB50_013243</name>
</gene>
<comment type="caution">
    <text evidence="1">The sequence shown here is derived from an EMBL/GenBank/DDBJ whole genome shotgun (WGS) entry which is preliminary data.</text>
</comment>
<reference evidence="1" key="1">
    <citation type="submission" date="2020-05" db="EMBL/GenBank/DDBJ databases">
        <title>Large-scale comparative analyses of tick genomes elucidate their genetic diversity and vector capacities.</title>
        <authorList>
            <person name="Jia N."/>
            <person name="Wang J."/>
            <person name="Shi W."/>
            <person name="Du L."/>
            <person name="Sun Y."/>
            <person name="Zhan W."/>
            <person name="Jiang J."/>
            <person name="Wang Q."/>
            <person name="Zhang B."/>
            <person name="Ji P."/>
            <person name="Sakyi L.B."/>
            <person name="Cui X."/>
            <person name="Yuan T."/>
            <person name="Jiang B."/>
            <person name="Yang W."/>
            <person name="Lam T.T.-Y."/>
            <person name="Chang Q."/>
            <person name="Ding S."/>
            <person name="Wang X."/>
            <person name="Zhu J."/>
            <person name="Ruan X."/>
            <person name="Zhao L."/>
            <person name="Wei J."/>
            <person name="Que T."/>
            <person name="Du C."/>
            <person name="Cheng J."/>
            <person name="Dai P."/>
            <person name="Han X."/>
            <person name="Huang E."/>
            <person name="Gao Y."/>
            <person name="Liu J."/>
            <person name="Shao H."/>
            <person name="Ye R."/>
            <person name="Li L."/>
            <person name="Wei W."/>
            <person name="Wang X."/>
            <person name="Wang C."/>
            <person name="Yang T."/>
            <person name="Huo Q."/>
            <person name="Li W."/>
            <person name="Guo W."/>
            <person name="Chen H."/>
            <person name="Zhou L."/>
            <person name="Ni X."/>
            <person name="Tian J."/>
            <person name="Zhou Y."/>
            <person name="Sheng Y."/>
            <person name="Liu T."/>
            <person name="Pan Y."/>
            <person name="Xia L."/>
            <person name="Li J."/>
            <person name="Zhao F."/>
            <person name="Cao W."/>
        </authorList>
    </citation>
    <scope>NUCLEOTIDE SEQUENCE</scope>
    <source>
        <strain evidence="1">Hyas-2018</strain>
    </source>
</reference>
<dbReference type="Proteomes" id="UP000821845">
    <property type="component" value="Chromosome 1"/>
</dbReference>
<keyword evidence="2" id="KW-1185">Reference proteome</keyword>